<dbReference type="CDD" id="cd09600">
    <property type="entry name" value="M1_APN"/>
    <property type="match status" value="1"/>
</dbReference>
<dbReference type="InterPro" id="IPR027268">
    <property type="entry name" value="Peptidase_M4/M1_CTD_sf"/>
</dbReference>
<comment type="caution">
    <text evidence="17">The sequence shown here is derived from an EMBL/GenBank/DDBJ whole genome shotgun (WGS) entry which is preliminary data.</text>
</comment>
<dbReference type="InterPro" id="IPR045357">
    <property type="entry name" value="Aminopeptidase_N-like_N"/>
</dbReference>
<dbReference type="GO" id="GO:0016285">
    <property type="term" value="F:alanyl aminopeptidase activity"/>
    <property type="evidence" value="ECO:0007669"/>
    <property type="project" value="UniProtKB-EC"/>
</dbReference>
<dbReference type="Pfam" id="PF11940">
    <property type="entry name" value="DUF3458"/>
    <property type="match status" value="1"/>
</dbReference>
<dbReference type="InterPro" id="IPR038438">
    <property type="entry name" value="PepN_Ig-like_sf"/>
</dbReference>
<dbReference type="Pfam" id="PF17900">
    <property type="entry name" value="Peptidase_M1_N"/>
    <property type="match status" value="1"/>
</dbReference>
<keyword evidence="10" id="KW-0862">Zinc</keyword>
<dbReference type="SUPFAM" id="SSF55486">
    <property type="entry name" value="Metalloproteases ('zincins'), catalytic domain"/>
    <property type="match status" value="1"/>
</dbReference>
<dbReference type="Pfam" id="PF17432">
    <property type="entry name" value="DUF3458_C"/>
    <property type="match status" value="1"/>
</dbReference>
<dbReference type="InterPro" id="IPR042097">
    <property type="entry name" value="Aminopeptidase_N-like_N_sf"/>
</dbReference>
<keyword evidence="18" id="KW-1185">Reference proteome</keyword>
<comment type="catalytic activity">
    <reaction evidence="1">
        <text>Release of an N-terminal amino acid, Xaa-|-Yaa- from a peptide, amide or arylamide. Xaa is preferably Ala, but may be most amino acids including Pro (slow action). When a terminal hydrophobic residue is followed by a prolyl residue, the two may be released as an intact Xaa-Pro dipeptide.</text>
        <dbReference type="EC" id="3.4.11.2"/>
    </reaction>
</comment>
<dbReference type="NCBIfam" id="TIGR02414">
    <property type="entry name" value="pepN_proteo"/>
    <property type="match status" value="1"/>
</dbReference>
<evidence type="ECO:0000256" key="12">
    <source>
        <dbReference type="NCBIfam" id="TIGR02414"/>
    </source>
</evidence>
<evidence type="ECO:0000256" key="4">
    <source>
        <dbReference type="ARBA" id="ARBA00012564"/>
    </source>
</evidence>
<feature type="domain" description="Peptidase M1 membrane alanine aminopeptidase" evidence="13">
    <location>
        <begin position="232"/>
        <end position="443"/>
    </location>
</feature>
<keyword evidence="6 17" id="KW-0031">Aminopeptidase</keyword>
<dbReference type="GO" id="GO:0006508">
    <property type="term" value="P:proteolysis"/>
    <property type="evidence" value="ECO:0007669"/>
    <property type="project" value="UniProtKB-UniRule"/>
</dbReference>
<keyword evidence="8" id="KW-0479">Metal-binding</keyword>
<evidence type="ECO:0000313" key="18">
    <source>
        <dbReference type="Proteomes" id="UP000241247"/>
    </source>
</evidence>
<reference evidence="17 18" key="1">
    <citation type="submission" date="2018-04" db="EMBL/GenBank/DDBJ databases">
        <title>Genomic Encyclopedia of Type Strains, Phase IV (KMG-IV): sequencing the most valuable type-strain genomes for metagenomic binning, comparative biology and taxonomic classification.</title>
        <authorList>
            <person name="Goeker M."/>
        </authorList>
    </citation>
    <scope>NUCLEOTIDE SEQUENCE [LARGE SCALE GENOMIC DNA]</scope>
    <source>
        <strain evidence="17 18">DSM 7138</strain>
    </source>
</reference>
<comment type="cofactor">
    <cofactor evidence="2">
        <name>Zn(2+)</name>
        <dbReference type="ChEBI" id="CHEBI:29105"/>
    </cofactor>
</comment>
<evidence type="ECO:0000256" key="8">
    <source>
        <dbReference type="ARBA" id="ARBA00022723"/>
    </source>
</evidence>
<dbReference type="AlphaFoldDB" id="A0A2T5BI83"/>
<evidence type="ECO:0000256" key="11">
    <source>
        <dbReference type="ARBA" id="ARBA00023049"/>
    </source>
</evidence>
<dbReference type="InterPro" id="IPR001930">
    <property type="entry name" value="Peptidase_M1"/>
</dbReference>
<organism evidence="17 18">
    <name type="scientific">Mycoplana dimorpha</name>
    <dbReference type="NCBI Taxonomy" id="28320"/>
    <lineage>
        <taxon>Bacteria</taxon>
        <taxon>Pseudomonadati</taxon>
        <taxon>Pseudomonadota</taxon>
        <taxon>Alphaproteobacteria</taxon>
        <taxon>Hyphomicrobiales</taxon>
        <taxon>Rhizobiaceae</taxon>
        <taxon>Mycoplana</taxon>
    </lineage>
</organism>
<dbReference type="Proteomes" id="UP000241247">
    <property type="component" value="Unassembled WGS sequence"/>
</dbReference>
<dbReference type="GO" id="GO:0008237">
    <property type="term" value="F:metallopeptidase activity"/>
    <property type="evidence" value="ECO:0007669"/>
    <property type="project" value="UniProtKB-UniRule"/>
</dbReference>
<dbReference type="InterPro" id="IPR037144">
    <property type="entry name" value="Peptidase_M1_pepN_C_sf"/>
</dbReference>
<accession>A0A2T5BI83</accession>
<dbReference type="InterPro" id="IPR035414">
    <property type="entry name" value="Peptidase_M1_pepN_Ig-like"/>
</dbReference>
<comment type="similarity">
    <text evidence="3">Belongs to the peptidase M1 family.</text>
</comment>
<name>A0A2T5BI83_MYCDI</name>
<evidence type="ECO:0000259" key="15">
    <source>
        <dbReference type="Pfam" id="PF17432"/>
    </source>
</evidence>
<dbReference type="InterPro" id="IPR014782">
    <property type="entry name" value="Peptidase_M1_dom"/>
</dbReference>
<sequence>MRTESGRIVHLADYRPTDFVLERVDLTFELDPTETKCTSRMLLHRRDGAAPDAPLVLDGDELTMSALLFDGMPMDAERFTEENDVLTIRDLPETDSFEITVETVINPEANTQLMGLYRTNGIYCTQCEAEGFRRITYFYDRPDVLCVYTVNIIADRQSCPLLLSNGNFLGGAGYGEGKHFAAWFDPHPKPSYLFALVAGDLGVVEDTFTTMSGREVALKIYVEHGKEPRATYAMDALKRSMKWDEEVFGREYDLDIFMVVAVSDFNMGAMENKGLNVFNDKYVLADPETATDADYANIEAIIAHEYFHNWTGNRITCRDWFQLCLKEGLTVYRDHEFSADQRSRAVKRIAEVRHLKSEQFPEDAGPLAHPVRPTKYREINNFYTTTVYEKGAEVTRMIATILGPDLFKAGMDLYFERHDGDAATVEDFVKCFEDASGRDLTQFSLWYHQAGTPLVSVSSSYDQANAAFTLSLEQIVPPTPGQAAKDPMHIPLCFGLLLPDGTEARPTSISGAEVAGDVLHLTERSQTVTFGGVPARPVVTLNRGFSAPVNLHFEQAPADLAHIARHDPDLFARWQALNDIALPSLVEAARSARSGADIAVNSLLTDTLIAIAGDETLEPAFRAQVLALPSESDIARELGSNNDPDAIRVGREAVLAFVAGEGASLFASLSDLHRTKVSFTPDADSAGRRALRNAALAYLTIAEDRPAQAAQASAAADNMTDLSAALTLLAHRFPEAPETQAALETFRARFAENALVLDKWFAIQATIPGEAALGRVQHLMQSPHFNASNPNRVRALVGTFAFSNPTGFNRADGEGYRFLASQILEIDPKNPQLAARILTSMRSWRSLEAVRREHALNALRRIAAGEKLSADVSDIVERMLNG</sequence>
<dbReference type="Gene3D" id="2.60.40.1840">
    <property type="match status" value="1"/>
</dbReference>
<evidence type="ECO:0000259" key="13">
    <source>
        <dbReference type="Pfam" id="PF01433"/>
    </source>
</evidence>
<evidence type="ECO:0000259" key="16">
    <source>
        <dbReference type="Pfam" id="PF17900"/>
    </source>
</evidence>
<dbReference type="Gene3D" id="3.30.2010.30">
    <property type="match status" value="1"/>
</dbReference>
<protein>
    <recommendedName>
        <fullName evidence="5 12">Aminopeptidase N</fullName>
        <ecNumber evidence="4 12">3.4.11.2</ecNumber>
    </recommendedName>
</protein>
<dbReference type="PRINTS" id="PR00756">
    <property type="entry name" value="ALADIPTASE"/>
</dbReference>
<dbReference type="PANTHER" id="PTHR46322:SF1">
    <property type="entry name" value="PUROMYCIN-SENSITIVE AMINOPEPTIDASE"/>
    <property type="match status" value="1"/>
</dbReference>
<evidence type="ECO:0000256" key="5">
    <source>
        <dbReference type="ARBA" id="ARBA00015611"/>
    </source>
</evidence>
<evidence type="ECO:0000259" key="14">
    <source>
        <dbReference type="Pfam" id="PF11940"/>
    </source>
</evidence>
<evidence type="ECO:0000256" key="2">
    <source>
        <dbReference type="ARBA" id="ARBA00001947"/>
    </source>
</evidence>
<keyword evidence="7" id="KW-0645">Protease</keyword>
<dbReference type="Pfam" id="PF01433">
    <property type="entry name" value="Peptidase_M1"/>
    <property type="match status" value="1"/>
</dbReference>
<dbReference type="SUPFAM" id="SSF63737">
    <property type="entry name" value="Leukotriene A4 hydrolase N-terminal domain"/>
    <property type="match status" value="1"/>
</dbReference>
<dbReference type="RefSeq" id="WP_108001034.1">
    <property type="nucleotide sequence ID" value="NZ_JBHEEX010000006.1"/>
</dbReference>
<feature type="domain" description="Peptidase M1 alanyl aminopeptidase Ig-like fold" evidence="14">
    <location>
        <begin position="451"/>
        <end position="553"/>
    </location>
</feature>
<dbReference type="InterPro" id="IPR012779">
    <property type="entry name" value="Peptidase_M1_pepN"/>
</dbReference>
<dbReference type="EC" id="3.4.11.2" evidence="4 12"/>
<proteinExistence type="inferred from homology"/>
<evidence type="ECO:0000256" key="3">
    <source>
        <dbReference type="ARBA" id="ARBA00010136"/>
    </source>
</evidence>
<evidence type="ECO:0000256" key="9">
    <source>
        <dbReference type="ARBA" id="ARBA00022801"/>
    </source>
</evidence>
<keyword evidence="9" id="KW-0378">Hydrolase</keyword>
<evidence type="ECO:0000256" key="1">
    <source>
        <dbReference type="ARBA" id="ARBA00000098"/>
    </source>
</evidence>
<dbReference type="Gene3D" id="1.25.50.10">
    <property type="entry name" value="Peptidase M1, alanyl aminopeptidase, C-terminal domain"/>
    <property type="match status" value="1"/>
</dbReference>
<dbReference type="FunFam" id="2.60.40.1840:FF:000001">
    <property type="entry name" value="Aminopeptidase N"/>
    <property type="match status" value="1"/>
</dbReference>
<dbReference type="GO" id="GO:0008270">
    <property type="term" value="F:zinc ion binding"/>
    <property type="evidence" value="ECO:0007669"/>
    <property type="project" value="InterPro"/>
</dbReference>
<feature type="domain" description="Aminopeptidase N-like N-terminal" evidence="16">
    <location>
        <begin position="50"/>
        <end position="193"/>
    </location>
</feature>
<dbReference type="InterPro" id="IPR024601">
    <property type="entry name" value="Peptidase_M1_pepN_C"/>
</dbReference>
<evidence type="ECO:0000256" key="10">
    <source>
        <dbReference type="ARBA" id="ARBA00022833"/>
    </source>
</evidence>
<keyword evidence="11" id="KW-0482">Metalloprotease</keyword>
<dbReference type="PANTHER" id="PTHR46322">
    <property type="entry name" value="PUROMYCIN-SENSITIVE AMINOPEPTIDASE"/>
    <property type="match status" value="1"/>
</dbReference>
<evidence type="ECO:0000256" key="6">
    <source>
        <dbReference type="ARBA" id="ARBA00022438"/>
    </source>
</evidence>
<dbReference type="Gene3D" id="1.10.390.10">
    <property type="entry name" value="Neutral Protease Domain 2"/>
    <property type="match status" value="1"/>
</dbReference>
<dbReference type="EMBL" id="PZZZ01000001">
    <property type="protein sequence ID" value="PTM98676.1"/>
    <property type="molecule type" value="Genomic_DNA"/>
</dbReference>
<dbReference type="FunFam" id="3.30.2010.30:FF:000002">
    <property type="entry name" value="Putative aminopeptidase N"/>
    <property type="match status" value="1"/>
</dbReference>
<feature type="domain" description="Peptidase M1 alanyl aminopeptidase C-terminal" evidence="15">
    <location>
        <begin position="558"/>
        <end position="881"/>
    </location>
</feature>
<dbReference type="Gene3D" id="2.60.40.1730">
    <property type="entry name" value="tricorn interacting facor f3 domain"/>
    <property type="match status" value="1"/>
</dbReference>
<evidence type="ECO:0000256" key="7">
    <source>
        <dbReference type="ARBA" id="ARBA00022670"/>
    </source>
</evidence>
<gene>
    <name evidence="17" type="ORF">C7449_101341</name>
</gene>
<evidence type="ECO:0000313" key="17">
    <source>
        <dbReference type="EMBL" id="PTM98676.1"/>
    </source>
</evidence>
<dbReference type="OrthoDB" id="100605at2"/>